<dbReference type="KEGG" id="abri:DFR85_03840"/>
<dbReference type="EMBL" id="CP029289">
    <property type="protein sequence ID" value="AWR93878.1"/>
    <property type="molecule type" value="Genomic_DNA"/>
</dbReference>
<gene>
    <name evidence="1" type="ORF">DFR85_03840</name>
</gene>
<dbReference type="Proteomes" id="UP000248044">
    <property type="component" value="Chromosome"/>
</dbReference>
<accession>A0A2U9ICX6</accession>
<organism evidence="1 2">
    <name type="scientific">Acidianus brierleyi</name>
    <dbReference type="NCBI Taxonomy" id="41673"/>
    <lineage>
        <taxon>Archaea</taxon>
        <taxon>Thermoproteota</taxon>
        <taxon>Thermoprotei</taxon>
        <taxon>Sulfolobales</taxon>
        <taxon>Sulfolobaceae</taxon>
        <taxon>Acidianus</taxon>
    </lineage>
</organism>
<dbReference type="AlphaFoldDB" id="A0A2U9ICX6"/>
<protein>
    <submittedName>
        <fullName evidence="1">Uncharacterized protein</fullName>
    </submittedName>
</protein>
<evidence type="ECO:0000313" key="1">
    <source>
        <dbReference type="EMBL" id="AWR93878.1"/>
    </source>
</evidence>
<dbReference type="OrthoDB" id="44179at2157"/>
<evidence type="ECO:0000313" key="2">
    <source>
        <dbReference type="Proteomes" id="UP000248044"/>
    </source>
</evidence>
<dbReference type="GeneID" id="36831258"/>
<dbReference type="RefSeq" id="WP_110269762.1">
    <property type="nucleotide sequence ID" value="NZ_CP029289.2"/>
</dbReference>
<reference evidence="1 2" key="1">
    <citation type="submission" date="2018-05" db="EMBL/GenBank/DDBJ databases">
        <title>Complete Genome Sequences of Extremely Thermoacidophilic, Metal-Mobilizing Type-Strain Members of the Archaeal Family Sulfolobaceae: Acidianus brierleyi DSM-1651T, Acidianus sulfidivorans DSM-18786T, Metallosphaera hakonensis DSM-7519T, and Metallosphaera prunae DSM-10039T.</title>
        <authorList>
            <person name="Counts J.A."/>
            <person name="Kelly R.M."/>
        </authorList>
    </citation>
    <scope>NUCLEOTIDE SEQUENCE [LARGE SCALE GENOMIC DNA]</scope>
    <source>
        <strain evidence="1 2">DSM 1651</strain>
    </source>
</reference>
<name>A0A2U9ICX6_9CREN</name>
<proteinExistence type="predicted"/>
<keyword evidence="2" id="KW-1185">Reference proteome</keyword>
<sequence length="168" mass="19295">MENKKSKLIEYLRNHGGSIAKSKVKWASDVLDDLENEGKIKITKKGNGYTIELLDNEARTEESSLNKEVKKETKENGDIITILNEINKKLDIILQKLGFSNIDFDKIFEEVKNPMGIAVLKDIRERMGLSKEEFYSKYSSYIELHYQMFRGGDEGIVKNGTIFGIIKR</sequence>